<keyword evidence="2" id="KW-1185">Reference proteome</keyword>
<proteinExistence type="predicted"/>
<feature type="non-terminal residue" evidence="1">
    <location>
        <position position="46"/>
    </location>
</feature>
<feature type="non-terminal residue" evidence="1">
    <location>
        <position position="1"/>
    </location>
</feature>
<protein>
    <submittedName>
        <fullName evidence="1">32938_t:CDS:1</fullName>
    </submittedName>
</protein>
<evidence type="ECO:0000313" key="2">
    <source>
        <dbReference type="Proteomes" id="UP000789920"/>
    </source>
</evidence>
<dbReference type="Proteomes" id="UP000789920">
    <property type="component" value="Unassembled WGS sequence"/>
</dbReference>
<organism evidence="1 2">
    <name type="scientific">Racocetra persica</name>
    <dbReference type="NCBI Taxonomy" id="160502"/>
    <lineage>
        <taxon>Eukaryota</taxon>
        <taxon>Fungi</taxon>
        <taxon>Fungi incertae sedis</taxon>
        <taxon>Mucoromycota</taxon>
        <taxon>Glomeromycotina</taxon>
        <taxon>Glomeromycetes</taxon>
        <taxon>Diversisporales</taxon>
        <taxon>Gigasporaceae</taxon>
        <taxon>Racocetra</taxon>
    </lineage>
</organism>
<name>A0ACA9S975_9GLOM</name>
<sequence length="46" mass="5014">IMKYLSLVAILVFAAAAVARPTPSQEKRLAAPAQEKRNAHKRAPTQ</sequence>
<reference evidence="1" key="1">
    <citation type="submission" date="2021-06" db="EMBL/GenBank/DDBJ databases">
        <authorList>
            <person name="Kallberg Y."/>
            <person name="Tangrot J."/>
            <person name="Rosling A."/>
        </authorList>
    </citation>
    <scope>NUCLEOTIDE SEQUENCE</scope>
    <source>
        <strain evidence="1">MA461A</strain>
    </source>
</reference>
<dbReference type="EMBL" id="CAJVQC010096395">
    <property type="protein sequence ID" value="CAG8828964.1"/>
    <property type="molecule type" value="Genomic_DNA"/>
</dbReference>
<comment type="caution">
    <text evidence="1">The sequence shown here is derived from an EMBL/GenBank/DDBJ whole genome shotgun (WGS) entry which is preliminary data.</text>
</comment>
<gene>
    <name evidence="1" type="ORF">RPERSI_LOCUS27378</name>
</gene>
<accession>A0ACA9S975</accession>
<evidence type="ECO:0000313" key="1">
    <source>
        <dbReference type="EMBL" id="CAG8828964.1"/>
    </source>
</evidence>